<feature type="domain" description="DUF3048" evidence="2">
    <location>
        <begin position="70"/>
        <end position="203"/>
    </location>
</feature>
<evidence type="ECO:0000313" key="4">
    <source>
        <dbReference type="EMBL" id="HIY25776.1"/>
    </source>
</evidence>
<dbReference type="EMBL" id="DXDU01000016">
    <property type="protein sequence ID" value="HIY25776.1"/>
    <property type="molecule type" value="Genomic_DNA"/>
</dbReference>
<dbReference type="AlphaFoldDB" id="A0A9D1YAW5"/>
<dbReference type="Gene3D" id="3.50.90.10">
    <property type="entry name" value="YerB-like"/>
    <property type="match status" value="1"/>
</dbReference>
<feature type="region of interest" description="Disordered" evidence="1">
    <location>
        <begin position="36"/>
        <end position="65"/>
    </location>
</feature>
<dbReference type="InterPro" id="IPR035328">
    <property type="entry name" value="DUF3048_C"/>
</dbReference>
<feature type="domain" description="DUF3048" evidence="3">
    <location>
        <begin position="247"/>
        <end position="355"/>
    </location>
</feature>
<dbReference type="InterPro" id="IPR023158">
    <property type="entry name" value="YerB-like_sf"/>
</dbReference>
<dbReference type="Pfam" id="PF11258">
    <property type="entry name" value="DUF3048"/>
    <property type="match status" value="1"/>
</dbReference>
<name>A0A9D1YAW5_9FIRM</name>
<dbReference type="SUPFAM" id="SSF159774">
    <property type="entry name" value="YerB-like"/>
    <property type="match status" value="1"/>
</dbReference>
<dbReference type="Proteomes" id="UP000823915">
    <property type="component" value="Unassembled WGS sequence"/>
</dbReference>
<comment type="caution">
    <text evidence="4">The sequence shown here is derived from an EMBL/GenBank/DDBJ whole genome shotgun (WGS) entry which is preliminary data.</text>
</comment>
<proteinExistence type="predicted"/>
<feature type="compositionally biased region" description="Pro residues" evidence="1">
    <location>
        <begin position="40"/>
        <end position="63"/>
    </location>
</feature>
<accession>A0A9D1YAW5</accession>
<gene>
    <name evidence="4" type="ORF">H9838_01210</name>
</gene>
<sequence>MRSALGSLAALAVCLGLLLCLAPGCSFLYHEEETSAPRPVVTPKPAGPAATPKPTPTPTPSPEPENVNLLTGVADLSEEAVGKRPVAVMINNIEAALPQYGISEADLLFELPVEGGVTRLMALYGDYTAVPQVCSVRSCRYYFPILAAGYDAPYVYWGQDETIATDVLNTLDILRIDGMADTFGLFYRDEERQAQGYAYEHTGAFNGPGLAQAFAENEVRTDLPAHKTEPFFDFGKRQPEEPCGQFTLGFSEQYYSTFRYNEGSKLYYKEHSGKDHRDGRTTKQLCFTNVFVLETAVSVRDGAGRLDVDWRGGSGWYVSQGGREPITWEKADEYSNLVFYDQRGARLTVNPGKSYLGFLSPGSTTFE</sequence>
<reference evidence="4" key="1">
    <citation type="journal article" date="2021" name="PeerJ">
        <title>Extensive microbial diversity within the chicken gut microbiome revealed by metagenomics and culture.</title>
        <authorList>
            <person name="Gilroy R."/>
            <person name="Ravi A."/>
            <person name="Getino M."/>
            <person name="Pursley I."/>
            <person name="Horton D.L."/>
            <person name="Alikhan N.F."/>
            <person name="Baker D."/>
            <person name="Gharbi K."/>
            <person name="Hall N."/>
            <person name="Watson M."/>
            <person name="Adriaenssens E.M."/>
            <person name="Foster-Nyarko E."/>
            <person name="Jarju S."/>
            <person name="Secka A."/>
            <person name="Antonio M."/>
            <person name="Oren A."/>
            <person name="Chaudhuri R.R."/>
            <person name="La Ragione R."/>
            <person name="Hildebrand F."/>
            <person name="Pallen M.J."/>
        </authorList>
    </citation>
    <scope>NUCLEOTIDE SEQUENCE</scope>
    <source>
        <strain evidence="4">1282</strain>
    </source>
</reference>
<dbReference type="Pfam" id="PF17479">
    <property type="entry name" value="DUF3048_C"/>
    <property type="match status" value="1"/>
</dbReference>
<organism evidence="4 5">
    <name type="scientific">Candidatus Acutalibacter pullistercoris</name>
    <dbReference type="NCBI Taxonomy" id="2838418"/>
    <lineage>
        <taxon>Bacteria</taxon>
        <taxon>Bacillati</taxon>
        <taxon>Bacillota</taxon>
        <taxon>Clostridia</taxon>
        <taxon>Eubacteriales</taxon>
        <taxon>Acutalibacteraceae</taxon>
        <taxon>Acutalibacter</taxon>
    </lineage>
</organism>
<dbReference type="InterPro" id="IPR021416">
    <property type="entry name" value="DUF3048_N"/>
</dbReference>
<evidence type="ECO:0000256" key="1">
    <source>
        <dbReference type="SAM" id="MobiDB-lite"/>
    </source>
</evidence>
<reference evidence="4" key="2">
    <citation type="submission" date="2021-04" db="EMBL/GenBank/DDBJ databases">
        <authorList>
            <person name="Gilroy R."/>
        </authorList>
    </citation>
    <scope>NUCLEOTIDE SEQUENCE</scope>
    <source>
        <strain evidence="4">1282</strain>
    </source>
</reference>
<protein>
    <submittedName>
        <fullName evidence="4">DUF3048 domain-containing protein</fullName>
    </submittedName>
</protein>
<evidence type="ECO:0000259" key="3">
    <source>
        <dbReference type="Pfam" id="PF17479"/>
    </source>
</evidence>
<evidence type="ECO:0000313" key="5">
    <source>
        <dbReference type="Proteomes" id="UP000823915"/>
    </source>
</evidence>
<evidence type="ECO:0000259" key="2">
    <source>
        <dbReference type="Pfam" id="PF11258"/>
    </source>
</evidence>